<accession>A0A4Y9VPV3</accession>
<evidence type="ECO:0000313" key="2">
    <source>
        <dbReference type="EMBL" id="TFW70527.1"/>
    </source>
</evidence>
<keyword evidence="3" id="KW-1185">Reference proteome</keyword>
<organism evidence="2 3">
    <name type="scientific">Methylotenera oryzisoli</name>
    <dbReference type="NCBI Taxonomy" id="2080758"/>
    <lineage>
        <taxon>Bacteria</taxon>
        <taxon>Pseudomonadati</taxon>
        <taxon>Pseudomonadota</taxon>
        <taxon>Betaproteobacteria</taxon>
        <taxon>Nitrosomonadales</taxon>
        <taxon>Methylophilaceae</taxon>
        <taxon>Methylotenera</taxon>
    </lineage>
</organism>
<keyword evidence="1" id="KW-0472">Membrane</keyword>
<comment type="caution">
    <text evidence="2">The sequence shown here is derived from an EMBL/GenBank/DDBJ whole genome shotgun (WGS) entry which is preliminary data.</text>
</comment>
<keyword evidence="1" id="KW-1133">Transmembrane helix</keyword>
<dbReference type="InterPro" id="IPR032314">
    <property type="entry name" value="DUF4845"/>
</dbReference>
<sequence length="129" mass="13947">MVNKLMHMQAVKKQQGATLLGMLIVGAFVVFVALIVMKVAPAYIEFMSVKKVLKAMQSESLGTMSNKEIKDSFEKRASVAYVDTVKGSDLVIEKTPDGSAVVSVSYEVVKPIMGNVSVLIDFSARSDGK</sequence>
<reference evidence="2 3" key="1">
    <citation type="submission" date="2018-02" db="EMBL/GenBank/DDBJ databases">
        <title>A novel lanthanide dependent methylotroph, Methylotenera sp. La3113.</title>
        <authorList>
            <person name="Lv H."/>
            <person name="Tani A."/>
        </authorList>
    </citation>
    <scope>NUCLEOTIDE SEQUENCE [LARGE SCALE GENOMIC DNA]</scope>
    <source>
        <strain evidence="2 3">La3113</strain>
    </source>
</reference>
<dbReference type="RefSeq" id="WP_135278332.1">
    <property type="nucleotide sequence ID" value="NZ_PQVH01000012.1"/>
</dbReference>
<protein>
    <submittedName>
        <fullName evidence="2">DUF4845 domain-containing protein</fullName>
    </submittedName>
</protein>
<dbReference type="EMBL" id="PQVH01000012">
    <property type="protein sequence ID" value="TFW70527.1"/>
    <property type="molecule type" value="Genomic_DNA"/>
</dbReference>
<evidence type="ECO:0000313" key="3">
    <source>
        <dbReference type="Proteomes" id="UP000297706"/>
    </source>
</evidence>
<feature type="transmembrane region" description="Helical" evidence="1">
    <location>
        <begin position="20"/>
        <end position="44"/>
    </location>
</feature>
<dbReference type="AlphaFoldDB" id="A0A4Y9VPV3"/>
<evidence type="ECO:0000256" key="1">
    <source>
        <dbReference type="SAM" id="Phobius"/>
    </source>
</evidence>
<dbReference type="Proteomes" id="UP000297706">
    <property type="component" value="Unassembled WGS sequence"/>
</dbReference>
<name>A0A4Y9VPV3_9PROT</name>
<dbReference type="OrthoDB" id="9133279at2"/>
<keyword evidence="1" id="KW-0812">Transmembrane</keyword>
<proteinExistence type="predicted"/>
<dbReference type="Pfam" id="PF16137">
    <property type="entry name" value="DUF4845"/>
    <property type="match status" value="1"/>
</dbReference>
<gene>
    <name evidence="2" type="ORF">C3Y98_09385</name>
</gene>